<name>A0A3B1ASX7_9ZZZZ</name>
<sequence length="80" mass="9024">MEEAILLEKEDLVRLAKTAMPFGKYKGSALIDLPESYLLWFADKGFPEGKLGMLMKLALEIKINGLTHLIEPLKSRPTIH</sequence>
<dbReference type="EMBL" id="UOFX01000020">
    <property type="protein sequence ID" value="VAX06852.1"/>
    <property type="molecule type" value="Genomic_DNA"/>
</dbReference>
<proteinExistence type="predicted"/>
<evidence type="ECO:0000313" key="1">
    <source>
        <dbReference type="EMBL" id="VAX06852.1"/>
    </source>
</evidence>
<dbReference type="AlphaFoldDB" id="A0A3B1ASX7"/>
<gene>
    <name evidence="1" type="ORF">MNBD_GAMMA26-1941</name>
</gene>
<dbReference type="Pfam" id="PF12843">
    <property type="entry name" value="QSregVF_b"/>
    <property type="match status" value="1"/>
</dbReference>
<protein>
    <submittedName>
        <fullName evidence="1">Uncharacterized protein YpeB</fullName>
    </submittedName>
</protein>
<organism evidence="1">
    <name type="scientific">hydrothermal vent metagenome</name>
    <dbReference type="NCBI Taxonomy" id="652676"/>
    <lineage>
        <taxon>unclassified sequences</taxon>
        <taxon>metagenomes</taxon>
        <taxon>ecological metagenomes</taxon>
    </lineage>
</organism>
<accession>A0A3B1ASX7</accession>
<dbReference type="InterPro" id="IPR024530">
    <property type="entry name" value="QSregVF_b"/>
</dbReference>
<reference evidence="1" key="1">
    <citation type="submission" date="2018-06" db="EMBL/GenBank/DDBJ databases">
        <authorList>
            <person name="Zhirakovskaya E."/>
        </authorList>
    </citation>
    <scope>NUCLEOTIDE SEQUENCE</scope>
</reference>